<evidence type="ECO:0000256" key="3">
    <source>
        <dbReference type="ARBA" id="ARBA00022692"/>
    </source>
</evidence>
<evidence type="ECO:0000313" key="8">
    <source>
        <dbReference type="EMBL" id="EEB20297.1"/>
    </source>
</evidence>
<keyword evidence="10" id="KW-1185">Reference proteome</keyword>
<dbReference type="KEGG" id="phu:Phum_PHUM610180"/>
<dbReference type="OMA" id="HRARAIC"/>
<dbReference type="EMBL" id="AAZO01007452">
    <property type="status" value="NOT_ANNOTATED_CDS"/>
    <property type="molecule type" value="Genomic_DNA"/>
</dbReference>
<dbReference type="GO" id="GO:0022857">
    <property type="term" value="F:transmembrane transporter activity"/>
    <property type="evidence" value="ECO:0007669"/>
    <property type="project" value="InterPro"/>
</dbReference>
<dbReference type="GO" id="GO:0016020">
    <property type="term" value="C:membrane"/>
    <property type="evidence" value="ECO:0007669"/>
    <property type="project" value="UniProtKB-SubCell"/>
</dbReference>
<dbReference type="InterPro" id="IPR020846">
    <property type="entry name" value="MFS_dom"/>
</dbReference>
<feature type="transmembrane region" description="Helical" evidence="6">
    <location>
        <begin position="434"/>
        <end position="453"/>
    </location>
</feature>
<dbReference type="RefSeq" id="XP_002433035.1">
    <property type="nucleotide sequence ID" value="XM_002432990.1"/>
</dbReference>
<evidence type="ECO:0000256" key="1">
    <source>
        <dbReference type="ARBA" id="ARBA00004141"/>
    </source>
</evidence>
<feature type="transmembrane region" description="Helical" evidence="6">
    <location>
        <begin position="326"/>
        <end position="347"/>
    </location>
</feature>
<evidence type="ECO:0000256" key="2">
    <source>
        <dbReference type="ARBA" id="ARBA00022448"/>
    </source>
</evidence>
<evidence type="ECO:0000259" key="7">
    <source>
        <dbReference type="PROSITE" id="PS50850"/>
    </source>
</evidence>
<dbReference type="Proteomes" id="UP000009046">
    <property type="component" value="Unassembled WGS sequence"/>
</dbReference>
<dbReference type="PROSITE" id="PS50850">
    <property type="entry name" value="MFS"/>
    <property type="match status" value="1"/>
</dbReference>
<evidence type="ECO:0000256" key="6">
    <source>
        <dbReference type="SAM" id="Phobius"/>
    </source>
</evidence>
<sequence>MKSHVRNKNFFSFCLLVRRHDEGDEKGGSKENEIADLDTAIKLTGYGRYHIFLIALGGYCFLSSGLEYGLHAYTLPYAQCDLKISTAQMGLINAMFMAGSITCSIFCGAVADIIGRKRVIMVALILGGISTISASWSTSYVMFAVIRFISGFMSGGPGCLIFSYVGEFCSDTHRARAICIIGFSWTLAWLILPIVSWLVIPSGLSFEISGFKYNTWRTFVSMIGGTPSIISGILITYFCSETPKFLYVHGRETEAIDILKKMYHKNTGNPPETYPVKRLVTTYGASIDDVKENGIHVKKSYSPKDVVIMVFSQMRQVFRHPHAKRACLVSSIYFSNFFGYYGLGLWLPELFNRFQAYYAIHPDETVTVCELSRYQNLTAKSYDFDDVLLSNLTSTCPQRSVNLAVFTNTFIIGSAACVGNVLAVLLANKVGGRILSVLSMLVSGICTIIVYFSRSEIQIVIVNCLFMAGVGTAMTTIGSCIVNLFPTSVRAVGVCVGILFGRLGAICSNLIFGLLLDASCEVPFFFLGGVIIFGAGLCWLLPKNSQKAVE</sequence>
<dbReference type="EMBL" id="DS235883">
    <property type="protein sequence ID" value="EEB20297.1"/>
    <property type="molecule type" value="Genomic_DNA"/>
</dbReference>
<feature type="transmembrane region" description="Helical" evidence="6">
    <location>
        <begin position="403"/>
        <end position="427"/>
    </location>
</feature>
<keyword evidence="3 6" id="KW-0812">Transmembrane</keyword>
<keyword evidence="5 6" id="KW-0472">Membrane</keyword>
<feature type="transmembrane region" description="Helical" evidence="6">
    <location>
        <begin position="118"/>
        <end position="136"/>
    </location>
</feature>
<feature type="transmembrane region" description="Helical" evidence="6">
    <location>
        <begin position="51"/>
        <end position="70"/>
    </location>
</feature>
<name>E0W3U1_PEDHC</name>
<comment type="subcellular location">
    <subcellularLocation>
        <location evidence="1">Membrane</location>
        <topology evidence="1">Multi-pass membrane protein</topology>
    </subcellularLocation>
</comment>
<dbReference type="InterPro" id="IPR011701">
    <property type="entry name" value="MFS"/>
</dbReference>
<dbReference type="VEuPathDB" id="VectorBase:PHUM610180"/>
<dbReference type="Pfam" id="PF07690">
    <property type="entry name" value="MFS_1"/>
    <property type="match status" value="2"/>
</dbReference>
<feature type="transmembrane region" description="Helical" evidence="6">
    <location>
        <begin position="177"/>
        <end position="199"/>
    </location>
</feature>
<dbReference type="Gene3D" id="1.20.1250.20">
    <property type="entry name" value="MFS general substrate transporter like domains"/>
    <property type="match status" value="1"/>
</dbReference>
<dbReference type="eggNOG" id="KOG0255">
    <property type="taxonomic scope" value="Eukaryota"/>
</dbReference>
<dbReference type="HOGENOM" id="CLU_001265_46_15_1"/>
<gene>
    <name evidence="9" type="primary">8239686</name>
    <name evidence="8" type="ORF">Phum_PHUM610180</name>
</gene>
<reference evidence="8" key="2">
    <citation type="submission" date="2007-04" db="EMBL/GenBank/DDBJ databases">
        <title>The genome of the human body louse.</title>
        <authorList>
            <consortium name="The Human Body Louse Genome Consortium"/>
            <person name="Kirkness E."/>
            <person name="Walenz B."/>
            <person name="Hass B."/>
            <person name="Bruggner R."/>
            <person name="Strausberg R."/>
        </authorList>
    </citation>
    <scope>NUCLEOTIDE SEQUENCE</scope>
    <source>
        <strain evidence="8">USDA</strain>
    </source>
</reference>
<dbReference type="OrthoDB" id="3936150at2759"/>
<dbReference type="CTD" id="8239686"/>
<reference evidence="9" key="3">
    <citation type="submission" date="2020-05" db="UniProtKB">
        <authorList>
            <consortium name="EnsemblMetazoa"/>
        </authorList>
    </citation>
    <scope>IDENTIFICATION</scope>
    <source>
        <strain evidence="9">USDA</strain>
    </source>
</reference>
<feature type="transmembrane region" description="Helical" evidence="6">
    <location>
        <begin position="142"/>
        <end position="165"/>
    </location>
</feature>
<feature type="transmembrane region" description="Helical" evidence="6">
    <location>
        <begin position="90"/>
        <end position="111"/>
    </location>
</feature>
<keyword evidence="4 6" id="KW-1133">Transmembrane helix</keyword>
<evidence type="ECO:0000313" key="9">
    <source>
        <dbReference type="EnsemblMetazoa" id="PHUM610180-PA"/>
    </source>
</evidence>
<dbReference type="EnsemblMetazoa" id="PHUM610180-RA">
    <property type="protein sequence ID" value="PHUM610180-PA"/>
    <property type="gene ID" value="PHUM610180"/>
</dbReference>
<feature type="transmembrane region" description="Helical" evidence="6">
    <location>
        <begin position="219"/>
        <end position="239"/>
    </location>
</feature>
<feature type="domain" description="Major facilitator superfamily (MFS) profile" evidence="7">
    <location>
        <begin position="53"/>
        <end position="546"/>
    </location>
</feature>
<dbReference type="SUPFAM" id="SSF103473">
    <property type="entry name" value="MFS general substrate transporter"/>
    <property type="match status" value="1"/>
</dbReference>
<feature type="transmembrane region" description="Helical" evidence="6">
    <location>
        <begin position="522"/>
        <end position="541"/>
    </location>
</feature>
<evidence type="ECO:0000256" key="4">
    <source>
        <dbReference type="ARBA" id="ARBA00022989"/>
    </source>
</evidence>
<evidence type="ECO:0000313" key="10">
    <source>
        <dbReference type="Proteomes" id="UP000009046"/>
    </source>
</evidence>
<dbReference type="PANTHER" id="PTHR23511">
    <property type="entry name" value="SYNAPTIC VESICLE GLYCOPROTEIN 2"/>
    <property type="match status" value="1"/>
</dbReference>
<reference evidence="8" key="1">
    <citation type="submission" date="2007-04" db="EMBL/GenBank/DDBJ databases">
        <title>Annotation of Pediculus humanus corporis strain USDA.</title>
        <authorList>
            <person name="Kirkness E."/>
            <person name="Hannick L."/>
            <person name="Hass B."/>
            <person name="Bruggner R."/>
            <person name="Lawson D."/>
            <person name="Bidwell S."/>
            <person name="Joardar V."/>
            <person name="Caler E."/>
            <person name="Walenz B."/>
            <person name="Inman J."/>
            <person name="Schobel S."/>
            <person name="Galinsky K."/>
            <person name="Amedeo P."/>
            <person name="Strausberg R."/>
        </authorList>
    </citation>
    <scope>NUCLEOTIDE SEQUENCE</scope>
    <source>
        <strain evidence="8">USDA</strain>
    </source>
</reference>
<dbReference type="AlphaFoldDB" id="E0W3U1"/>
<keyword evidence="2" id="KW-0813">Transport</keyword>
<feature type="transmembrane region" description="Helical" evidence="6">
    <location>
        <begin position="459"/>
        <end position="485"/>
    </location>
</feature>
<feature type="transmembrane region" description="Helical" evidence="6">
    <location>
        <begin position="492"/>
        <end position="516"/>
    </location>
</feature>
<proteinExistence type="predicted"/>
<dbReference type="InterPro" id="IPR036259">
    <property type="entry name" value="MFS_trans_sf"/>
</dbReference>
<accession>E0W3U1</accession>
<dbReference type="InParanoid" id="E0W3U1"/>
<organism>
    <name type="scientific">Pediculus humanus subsp. corporis</name>
    <name type="common">Body louse</name>
    <dbReference type="NCBI Taxonomy" id="121224"/>
    <lineage>
        <taxon>Eukaryota</taxon>
        <taxon>Metazoa</taxon>
        <taxon>Ecdysozoa</taxon>
        <taxon>Arthropoda</taxon>
        <taxon>Hexapoda</taxon>
        <taxon>Insecta</taxon>
        <taxon>Pterygota</taxon>
        <taxon>Neoptera</taxon>
        <taxon>Paraneoptera</taxon>
        <taxon>Psocodea</taxon>
        <taxon>Troctomorpha</taxon>
        <taxon>Phthiraptera</taxon>
        <taxon>Anoplura</taxon>
        <taxon>Pediculidae</taxon>
        <taxon>Pediculus</taxon>
    </lineage>
</organism>
<dbReference type="InterPro" id="IPR005829">
    <property type="entry name" value="Sugar_transporter_CS"/>
</dbReference>
<dbReference type="STRING" id="121224.E0W3U1"/>
<protein>
    <submittedName>
        <fullName evidence="8 9">Synaptic vesicle protein, putative</fullName>
    </submittedName>
</protein>
<dbReference type="GeneID" id="8239686"/>
<dbReference type="PANTHER" id="PTHR23511:SF38">
    <property type="entry name" value="SYNAPTIC VESICLE 2-RELATED PROTEIN-LIKE PROTEIN"/>
    <property type="match status" value="1"/>
</dbReference>
<evidence type="ECO:0000256" key="5">
    <source>
        <dbReference type="ARBA" id="ARBA00023136"/>
    </source>
</evidence>
<dbReference type="PROSITE" id="PS00217">
    <property type="entry name" value="SUGAR_TRANSPORT_2"/>
    <property type="match status" value="1"/>
</dbReference>